<evidence type="ECO:0000256" key="3">
    <source>
        <dbReference type="SAM" id="Phobius"/>
    </source>
</evidence>
<evidence type="ECO:0000313" key="6">
    <source>
        <dbReference type="Proteomes" id="UP001179952"/>
    </source>
</evidence>
<dbReference type="Proteomes" id="UP001179952">
    <property type="component" value="Unassembled WGS sequence"/>
</dbReference>
<dbReference type="PANTHER" id="PTHR35464:SF1">
    <property type="entry name" value="OS06G0115200 PROTEIN"/>
    <property type="match status" value="1"/>
</dbReference>
<organism evidence="5 6">
    <name type="scientific">Acorus gramineus</name>
    <name type="common">Dwarf sweet flag</name>
    <dbReference type="NCBI Taxonomy" id="55184"/>
    <lineage>
        <taxon>Eukaryota</taxon>
        <taxon>Viridiplantae</taxon>
        <taxon>Streptophyta</taxon>
        <taxon>Embryophyta</taxon>
        <taxon>Tracheophyta</taxon>
        <taxon>Spermatophyta</taxon>
        <taxon>Magnoliopsida</taxon>
        <taxon>Liliopsida</taxon>
        <taxon>Acoraceae</taxon>
        <taxon>Acorus</taxon>
    </lineage>
</organism>
<protein>
    <submittedName>
        <fullName evidence="5">Uncharacterized protein</fullName>
    </submittedName>
</protein>
<evidence type="ECO:0000256" key="4">
    <source>
        <dbReference type="SAM" id="SignalP"/>
    </source>
</evidence>
<keyword evidence="6" id="KW-1185">Reference proteome</keyword>
<dbReference type="InterPro" id="IPR045288">
    <property type="entry name" value="At1g75140-like"/>
</dbReference>
<sequence length="626" mass="68381">MAPSSFMNGEALLLLLLLASAPPPHFHLLGRCEDQSSPIEPEVDSNRQQIQLDRLETLIKNLTETLSRFESTLSGCRVNPPPSVARQSIEEPNPDYKQPPPPPPVTDGTDSAPADRMARTVSVTKYKPSWSERFQFVAAMRLSSDPTAANVLPIEDSEGSSKYVAVGDDRGTLYVFSSSGDVIAERPTPSDAGVTSMLSVLSIHRNESLIFSGHADGSVLAHRVWESPNGDDWPALSVGKPQTLISGGSPVLILEVYQIARTRYIVSSSEAGMISVFMENGTVIGTVVSPNRPLAFMKQRLLFLTETGVGSLDLRTMTIRESECEGLNGSTVKSFAFDSSDRSKAYGITSDGDFVKVLLLREAAHPKCRVQLKKKSEMDGPVAMQVIKGYIIISNYKRVFVYNVSSNQYKRIGSPRLLFFATFEELKSQFLDLRVPSVETSHTQKPVVASDRDKLVVISLSGGYVGIYSWNFPVFKVESNTMLWSSPVLLFMVVLFGFLYCYIKKEAVVWNPDDGFVNAGVGGGGTPLSGLGGPGERAYVDSSRTTDLREPALVGGGAHRGPIRRYVSPSRYPGGTAIPYRAGSAEPGFRTTGEMTFRGSNIETTAFPNRRDRFYAGNQTAEDHID</sequence>
<evidence type="ECO:0000256" key="1">
    <source>
        <dbReference type="SAM" id="Coils"/>
    </source>
</evidence>
<reference evidence="5" key="1">
    <citation type="journal article" date="2023" name="Nat. Commun.">
        <title>Diploid and tetraploid genomes of Acorus and the evolution of monocots.</title>
        <authorList>
            <person name="Ma L."/>
            <person name="Liu K.W."/>
            <person name="Li Z."/>
            <person name="Hsiao Y.Y."/>
            <person name="Qi Y."/>
            <person name="Fu T."/>
            <person name="Tang G.D."/>
            <person name="Zhang D."/>
            <person name="Sun W.H."/>
            <person name="Liu D.K."/>
            <person name="Li Y."/>
            <person name="Chen G.Z."/>
            <person name="Liu X.D."/>
            <person name="Liao X.Y."/>
            <person name="Jiang Y.T."/>
            <person name="Yu X."/>
            <person name="Hao Y."/>
            <person name="Huang J."/>
            <person name="Zhao X.W."/>
            <person name="Ke S."/>
            <person name="Chen Y.Y."/>
            <person name="Wu W.L."/>
            <person name="Hsu J.L."/>
            <person name="Lin Y.F."/>
            <person name="Huang M.D."/>
            <person name="Li C.Y."/>
            <person name="Huang L."/>
            <person name="Wang Z.W."/>
            <person name="Zhao X."/>
            <person name="Zhong W.Y."/>
            <person name="Peng D.H."/>
            <person name="Ahmad S."/>
            <person name="Lan S."/>
            <person name="Zhang J.S."/>
            <person name="Tsai W.C."/>
            <person name="Van de Peer Y."/>
            <person name="Liu Z.J."/>
        </authorList>
    </citation>
    <scope>NUCLEOTIDE SEQUENCE</scope>
    <source>
        <strain evidence="5">SCP</strain>
    </source>
</reference>
<evidence type="ECO:0000313" key="5">
    <source>
        <dbReference type="EMBL" id="KAK1261338.1"/>
    </source>
</evidence>
<feature type="region of interest" description="Disordered" evidence="2">
    <location>
        <begin position="73"/>
        <end position="113"/>
    </location>
</feature>
<name>A0AAV9AB28_ACOGR</name>
<dbReference type="InterPro" id="IPR036322">
    <property type="entry name" value="WD40_repeat_dom_sf"/>
</dbReference>
<keyword evidence="3" id="KW-1133">Transmembrane helix</keyword>
<keyword evidence="3" id="KW-0812">Transmembrane</keyword>
<dbReference type="AlphaFoldDB" id="A0AAV9AB28"/>
<feature type="coiled-coil region" evidence="1">
    <location>
        <begin position="45"/>
        <end position="72"/>
    </location>
</feature>
<keyword evidence="3" id="KW-0472">Membrane</keyword>
<proteinExistence type="predicted"/>
<dbReference type="Gene3D" id="2.130.10.10">
    <property type="entry name" value="YVTN repeat-like/Quinoprotein amine dehydrogenase"/>
    <property type="match status" value="1"/>
</dbReference>
<reference evidence="5" key="2">
    <citation type="submission" date="2023-06" db="EMBL/GenBank/DDBJ databases">
        <authorList>
            <person name="Ma L."/>
            <person name="Liu K.-W."/>
            <person name="Li Z."/>
            <person name="Hsiao Y.-Y."/>
            <person name="Qi Y."/>
            <person name="Fu T."/>
            <person name="Tang G."/>
            <person name="Zhang D."/>
            <person name="Sun W.-H."/>
            <person name="Liu D.-K."/>
            <person name="Li Y."/>
            <person name="Chen G.-Z."/>
            <person name="Liu X.-D."/>
            <person name="Liao X.-Y."/>
            <person name="Jiang Y.-T."/>
            <person name="Yu X."/>
            <person name="Hao Y."/>
            <person name="Huang J."/>
            <person name="Zhao X.-W."/>
            <person name="Ke S."/>
            <person name="Chen Y.-Y."/>
            <person name="Wu W.-L."/>
            <person name="Hsu J.-L."/>
            <person name="Lin Y.-F."/>
            <person name="Huang M.-D."/>
            <person name="Li C.-Y."/>
            <person name="Huang L."/>
            <person name="Wang Z.-W."/>
            <person name="Zhao X."/>
            <person name="Zhong W.-Y."/>
            <person name="Peng D.-H."/>
            <person name="Ahmad S."/>
            <person name="Lan S."/>
            <person name="Zhang J.-S."/>
            <person name="Tsai W.-C."/>
            <person name="Van De Peer Y."/>
            <person name="Liu Z.-J."/>
        </authorList>
    </citation>
    <scope>NUCLEOTIDE SEQUENCE</scope>
    <source>
        <strain evidence="5">SCP</strain>
        <tissue evidence="5">Leaves</tissue>
    </source>
</reference>
<feature type="chain" id="PRO_5043832698" evidence="4">
    <location>
        <begin position="22"/>
        <end position="626"/>
    </location>
</feature>
<accession>A0AAV9AB28</accession>
<feature type="signal peptide" evidence="4">
    <location>
        <begin position="1"/>
        <end position="21"/>
    </location>
</feature>
<keyword evidence="4" id="KW-0732">Signal</keyword>
<feature type="transmembrane region" description="Helical" evidence="3">
    <location>
        <begin position="482"/>
        <end position="503"/>
    </location>
</feature>
<dbReference type="EMBL" id="JAUJYN010000010">
    <property type="protein sequence ID" value="KAK1261338.1"/>
    <property type="molecule type" value="Genomic_DNA"/>
</dbReference>
<dbReference type="PANTHER" id="PTHR35464">
    <property type="entry name" value="OS06G0115200 PROTEIN"/>
    <property type="match status" value="1"/>
</dbReference>
<dbReference type="InterPro" id="IPR015943">
    <property type="entry name" value="WD40/YVTN_repeat-like_dom_sf"/>
</dbReference>
<keyword evidence="1" id="KW-0175">Coiled coil</keyword>
<dbReference type="SUPFAM" id="SSF50978">
    <property type="entry name" value="WD40 repeat-like"/>
    <property type="match status" value="1"/>
</dbReference>
<evidence type="ECO:0000256" key="2">
    <source>
        <dbReference type="SAM" id="MobiDB-lite"/>
    </source>
</evidence>
<comment type="caution">
    <text evidence="5">The sequence shown here is derived from an EMBL/GenBank/DDBJ whole genome shotgun (WGS) entry which is preliminary data.</text>
</comment>
<gene>
    <name evidence="5" type="ORF">QJS04_geneDACA008925</name>
</gene>